<sequence>MKIGIIVLFPLVLCDVAQNVIDAIQESRKKYNLRELKVIDPLIEIARDRTEFLAGSKELINKTEVLWDLAEKHGYKPIAMGENIGKSISKEKEGMDIFEEWIKSETHRENIINAPEYTHLGVYKLKTETTIYLSAIFGQLKILDKEETAQPKNSVLPAEGNSNNGPIVTSTRTTAAPSQPPLIEKQPADAQMGPAAAAPAPSPIESKNATTAGAQQSEMYNTIELVYPGIAGLDGKPTPKIPIQFVLVGRDGKEIQQVPKLRKETEQELIQKSTLTPRAGNFLPQLLSASSAAIEPIKPGASNEQMHNMPLSLPNANPQHKTVIKLIMVQPSPNTQPSIRAEPAVVPI</sequence>
<dbReference type="PANTHER" id="PTHR31157">
    <property type="entry name" value="SCP DOMAIN-CONTAINING PROTEIN"/>
    <property type="match status" value="1"/>
</dbReference>
<dbReference type="Gene3D" id="3.40.33.10">
    <property type="entry name" value="CAP"/>
    <property type="match status" value="1"/>
</dbReference>
<gene>
    <name evidence="4" type="ORF">NESG_01304</name>
</gene>
<evidence type="ECO:0000259" key="3">
    <source>
        <dbReference type="Pfam" id="PF00188"/>
    </source>
</evidence>
<dbReference type="InterPro" id="IPR014044">
    <property type="entry name" value="CAP_dom"/>
</dbReference>
<feature type="chain" id="PRO_5001807744" description="SCP domain-containing protein" evidence="2">
    <location>
        <begin position="20"/>
        <end position="348"/>
    </location>
</feature>
<evidence type="ECO:0000313" key="4">
    <source>
        <dbReference type="EMBL" id="KFG26188.1"/>
    </source>
</evidence>
<protein>
    <recommendedName>
        <fullName evidence="3">SCP domain-containing protein</fullName>
    </recommendedName>
</protein>
<feature type="compositionally biased region" description="Low complexity" evidence="1">
    <location>
        <begin position="188"/>
        <end position="199"/>
    </location>
</feature>
<feature type="signal peptide" evidence="2">
    <location>
        <begin position="1"/>
        <end position="19"/>
    </location>
</feature>
<dbReference type="CDD" id="cd05379">
    <property type="entry name" value="CAP_bacterial"/>
    <property type="match status" value="1"/>
</dbReference>
<dbReference type="AlphaFoldDB" id="A0A086J220"/>
<dbReference type="InterPro" id="IPR035940">
    <property type="entry name" value="CAP_sf"/>
</dbReference>
<evidence type="ECO:0000313" key="5">
    <source>
        <dbReference type="Proteomes" id="UP000054524"/>
    </source>
</evidence>
<dbReference type="HOGENOM" id="CLU_797142_0_0_1"/>
<dbReference type="Pfam" id="PF00188">
    <property type="entry name" value="CAP"/>
    <property type="match status" value="1"/>
</dbReference>
<keyword evidence="2" id="KW-0732">Signal</keyword>
<reference evidence="4 5" key="1">
    <citation type="journal article" date="2014" name="Genome Announc.">
        <title>Genome Sequence of the Microsporidian Species Nematocida sp1 Strain ERTm6 (ATCC PRA-372).</title>
        <authorList>
            <person name="Bakowski M.A."/>
            <person name="Priest M."/>
            <person name="Young S."/>
            <person name="Cuomo C.A."/>
            <person name="Troemel E.R."/>
        </authorList>
    </citation>
    <scope>NUCLEOTIDE SEQUENCE [LARGE SCALE GENOMIC DNA]</scope>
    <source>
        <strain evidence="4 5">ERTm6</strain>
    </source>
</reference>
<feature type="domain" description="SCP" evidence="3">
    <location>
        <begin position="22"/>
        <end position="130"/>
    </location>
</feature>
<feature type="compositionally biased region" description="Polar residues" evidence="1">
    <location>
        <begin position="160"/>
        <end position="177"/>
    </location>
</feature>
<accession>A0A086J220</accession>
<proteinExistence type="predicted"/>
<keyword evidence="5" id="KW-1185">Reference proteome</keyword>
<dbReference type="RefSeq" id="XP_052904743.1">
    <property type="nucleotide sequence ID" value="XM_053048938.1"/>
</dbReference>
<dbReference type="Proteomes" id="UP000054524">
    <property type="component" value="Unassembled WGS sequence"/>
</dbReference>
<comment type="caution">
    <text evidence="4">The sequence shown here is derived from an EMBL/GenBank/DDBJ whole genome shotgun (WGS) entry which is preliminary data.</text>
</comment>
<evidence type="ECO:0000256" key="2">
    <source>
        <dbReference type="SAM" id="SignalP"/>
    </source>
</evidence>
<dbReference type="PANTHER" id="PTHR31157:SF1">
    <property type="entry name" value="SCP DOMAIN-CONTAINING PROTEIN"/>
    <property type="match status" value="1"/>
</dbReference>
<dbReference type="EMBL" id="AKIJ01000003">
    <property type="protein sequence ID" value="KFG26188.1"/>
    <property type="molecule type" value="Genomic_DNA"/>
</dbReference>
<evidence type="ECO:0000256" key="1">
    <source>
        <dbReference type="SAM" id="MobiDB-lite"/>
    </source>
</evidence>
<name>A0A086J220_NEMA1</name>
<feature type="region of interest" description="Disordered" evidence="1">
    <location>
        <begin position="153"/>
        <end position="212"/>
    </location>
</feature>
<organism evidence="4 5">
    <name type="scientific">Nematocida ausubeli (strain ATCC PRA-371 / ERTm2)</name>
    <name type="common">Nematode killer fungus</name>
    <dbReference type="NCBI Taxonomy" id="1913371"/>
    <lineage>
        <taxon>Eukaryota</taxon>
        <taxon>Fungi</taxon>
        <taxon>Fungi incertae sedis</taxon>
        <taxon>Microsporidia</taxon>
        <taxon>Nematocida</taxon>
    </lineage>
</organism>
<dbReference type="GeneID" id="77676277"/>